<organism evidence="7">
    <name type="scientific">Roseihalotalea indica</name>
    <dbReference type="NCBI Taxonomy" id="2867963"/>
    <lineage>
        <taxon>Bacteria</taxon>
        <taxon>Pseudomonadati</taxon>
        <taxon>Bacteroidota</taxon>
        <taxon>Cytophagia</taxon>
        <taxon>Cytophagales</taxon>
        <taxon>Catalimonadaceae</taxon>
        <taxon>Roseihalotalea</taxon>
    </lineage>
</organism>
<comment type="subcellular location">
    <subcellularLocation>
        <location evidence="1">Cell membrane</location>
        <topology evidence="1">Multi-pass membrane protein</topology>
    </subcellularLocation>
</comment>
<feature type="transmembrane region" description="Helical" evidence="6">
    <location>
        <begin position="54"/>
        <end position="72"/>
    </location>
</feature>
<dbReference type="PANTHER" id="PTHR40277">
    <property type="entry name" value="BLL5419 PROTEIN"/>
    <property type="match status" value="1"/>
</dbReference>
<feature type="transmembrane region" description="Helical" evidence="6">
    <location>
        <begin position="228"/>
        <end position="249"/>
    </location>
</feature>
<dbReference type="Pfam" id="PF03706">
    <property type="entry name" value="LPG_synthase_TM"/>
    <property type="match status" value="1"/>
</dbReference>
<name>A0AA49GHI2_9BACT</name>
<evidence type="ECO:0000313" key="7">
    <source>
        <dbReference type="EMBL" id="WKN34762.1"/>
    </source>
</evidence>
<evidence type="ECO:0000256" key="4">
    <source>
        <dbReference type="ARBA" id="ARBA00022989"/>
    </source>
</evidence>
<feature type="transmembrane region" description="Helical" evidence="6">
    <location>
        <begin position="93"/>
        <end position="117"/>
    </location>
</feature>
<dbReference type="AlphaFoldDB" id="A0AA49GHI2"/>
<evidence type="ECO:0000256" key="6">
    <source>
        <dbReference type="SAM" id="Phobius"/>
    </source>
</evidence>
<dbReference type="NCBIfam" id="TIGR00374">
    <property type="entry name" value="flippase-like domain"/>
    <property type="match status" value="1"/>
</dbReference>
<keyword evidence="3 6" id="KW-0812">Transmembrane</keyword>
<reference evidence="7" key="2">
    <citation type="journal article" date="2024" name="Antonie Van Leeuwenhoek">
        <title>Roseihalotalea indica gen. nov., sp. nov., a halophilic Bacteroidetes from mesopelagic Southwest Indian Ocean with higher carbohydrate metabolic potential.</title>
        <authorList>
            <person name="Chen B."/>
            <person name="Zhang M."/>
            <person name="Lin D."/>
            <person name="Ye J."/>
            <person name="Tang K."/>
        </authorList>
    </citation>
    <scope>NUCLEOTIDE SEQUENCE</scope>
    <source>
        <strain evidence="7">TK19036</strain>
    </source>
</reference>
<accession>A0AA49GHI2</accession>
<protein>
    <submittedName>
        <fullName evidence="7">Lysylphosphatidylglycerol synthase transmembrane domain-containing protein</fullName>
    </submittedName>
</protein>
<feature type="transmembrane region" description="Helical" evidence="6">
    <location>
        <begin position="137"/>
        <end position="154"/>
    </location>
</feature>
<evidence type="ECO:0000256" key="2">
    <source>
        <dbReference type="ARBA" id="ARBA00022475"/>
    </source>
</evidence>
<gene>
    <name evidence="7" type="ORF">K4G66_20515</name>
</gene>
<dbReference type="EMBL" id="CP120682">
    <property type="protein sequence ID" value="WKN34762.1"/>
    <property type="molecule type" value="Genomic_DNA"/>
</dbReference>
<dbReference type="GO" id="GO:0005886">
    <property type="term" value="C:plasma membrane"/>
    <property type="evidence" value="ECO:0007669"/>
    <property type="project" value="UniProtKB-SubCell"/>
</dbReference>
<keyword evidence="4 6" id="KW-1133">Transmembrane helix</keyword>
<evidence type="ECO:0000256" key="3">
    <source>
        <dbReference type="ARBA" id="ARBA00022692"/>
    </source>
</evidence>
<keyword evidence="5 6" id="KW-0472">Membrane</keyword>
<evidence type="ECO:0000256" key="1">
    <source>
        <dbReference type="ARBA" id="ARBA00004651"/>
    </source>
</evidence>
<sequence length="296" mass="33359">MTANPTQPIPKKSATRRRLSFLLKLLLSATALFFVFRKIDAREALDTLLQTHPGYFLLAFLAFNLSKIAAAWRFKAYLTALGIRISNRYNIELLYLSMFYNLFLPGSISGDGYKVYLLKQRFQAKTKHLISTSLLDRLSGLVLLLIMAGIFLLFSSYSSTIPYFDTLVIAGTLLVLPGYYVFNKLLFPLFTSAFWSTTHWSFWVQAGQVLTALLLLYSLSVDAHYLDYLTLFMVSSVVAVLPFTIGGVGARELVFLYGFQYLAIEQETAITFTLLFFLVTALASLIGVFVSIKKDN</sequence>
<feature type="transmembrane region" description="Helical" evidence="6">
    <location>
        <begin position="269"/>
        <end position="292"/>
    </location>
</feature>
<feature type="transmembrane region" description="Helical" evidence="6">
    <location>
        <begin position="202"/>
        <end position="221"/>
    </location>
</feature>
<evidence type="ECO:0000256" key="5">
    <source>
        <dbReference type="ARBA" id="ARBA00023136"/>
    </source>
</evidence>
<feature type="transmembrane region" description="Helical" evidence="6">
    <location>
        <begin position="161"/>
        <end position="182"/>
    </location>
</feature>
<feature type="transmembrane region" description="Helical" evidence="6">
    <location>
        <begin position="21"/>
        <end position="39"/>
    </location>
</feature>
<reference evidence="7" key="1">
    <citation type="journal article" date="2023" name="Comput. Struct. Biotechnol. J.">
        <title>Discovery of a novel marine Bacteroidetes with a rich repertoire of carbohydrate-active enzymes.</title>
        <authorList>
            <person name="Chen B."/>
            <person name="Liu G."/>
            <person name="Chen Q."/>
            <person name="Wang H."/>
            <person name="Liu L."/>
            <person name="Tang K."/>
        </authorList>
    </citation>
    <scope>NUCLEOTIDE SEQUENCE</scope>
    <source>
        <strain evidence="7">TK19036</strain>
    </source>
</reference>
<dbReference type="PANTHER" id="PTHR40277:SF1">
    <property type="entry name" value="BLL5419 PROTEIN"/>
    <property type="match status" value="1"/>
</dbReference>
<dbReference type="InterPro" id="IPR022791">
    <property type="entry name" value="L-PG_synthase/AglD"/>
</dbReference>
<proteinExistence type="predicted"/>
<keyword evidence="2" id="KW-1003">Cell membrane</keyword>